<organism evidence="2 3">
    <name type="scientific">Paenibacillus harenae</name>
    <dbReference type="NCBI Taxonomy" id="306543"/>
    <lineage>
        <taxon>Bacteria</taxon>
        <taxon>Bacillati</taxon>
        <taxon>Bacillota</taxon>
        <taxon>Bacilli</taxon>
        <taxon>Bacillales</taxon>
        <taxon>Paenibacillaceae</taxon>
        <taxon>Paenibacillus</taxon>
    </lineage>
</organism>
<protein>
    <submittedName>
        <fullName evidence="2">YbbR domain-containing protein</fullName>
    </submittedName>
</protein>
<dbReference type="Proteomes" id="UP001229346">
    <property type="component" value="Unassembled WGS sequence"/>
</dbReference>
<evidence type="ECO:0000313" key="3">
    <source>
        <dbReference type="Proteomes" id="UP001229346"/>
    </source>
</evidence>
<dbReference type="EMBL" id="JAUSSU010000006">
    <property type="protein sequence ID" value="MDQ0113659.1"/>
    <property type="molecule type" value="Genomic_DNA"/>
</dbReference>
<dbReference type="PANTHER" id="PTHR37804">
    <property type="entry name" value="CDAA REGULATORY PROTEIN CDAR"/>
    <property type="match status" value="1"/>
</dbReference>
<evidence type="ECO:0000256" key="1">
    <source>
        <dbReference type="SAM" id="MobiDB-lite"/>
    </source>
</evidence>
<gene>
    <name evidence="2" type="ORF">J2T15_003102</name>
</gene>
<dbReference type="Gene3D" id="2.170.120.40">
    <property type="entry name" value="YbbR-like domain"/>
    <property type="match status" value="2"/>
</dbReference>
<keyword evidence="3" id="KW-1185">Reference proteome</keyword>
<dbReference type="Gene3D" id="2.170.120.30">
    <property type="match status" value="2"/>
</dbReference>
<proteinExistence type="predicted"/>
<comment type="caution">
    <text evidence="2">The sequence shown here is derived from an EMBL/GenBank/DDBJ whole genome shotgun (WGS) entry which is preliminary data.</text>
</comment>
<feature type="region of interest" description="Disordered" evidence="1">
    <location>
        <begin position="420"/>
        <end position="466"/>
    </location>
</feature>
<evidence type="ECO:0000313" key="2">
    <source>
        <dbReference type="EMBL" id="MDQ0113659.1"/>
    </source>
</evidence>
<reference evidence="2 3" key="1">
    <citation type="submission" date="2023-07" db="EMBL/GenBank/DDBJ databases">
        <title>Sorghum-associated microbial communities from plants grown in Nebraska, USA.</title>
        <authorList>
            <person name="Schachtman D."/>
        </authorList>
    </citation>
    <scope>NUCLEOTIDE SEQUENCE [LARGE SCALE GENOMIC DNA]</scope>
    <source>
        <strain evidence="2 3">CC482</strain>
    </source>
</reference>
<dbReference type="Pfam" id="PF07949">
    <property type="entry name" value="YbbR"/>
    <property type="match status" value="2"/>
</dbReference>
<dbReference type="PANTHER" id="PTHR37804:SF1">
    <property type="entry name" value="CDAA REGULATORY PROTEIN CDAR"/>
    <property type="match status" value="1"/>
</dbReference>
<dbReference type="InterPro" id="IPR053154">
    <property type="entry name" value="c-di-AMP_regulator"/>
</dbReference>
<sequence>MDKWLSHPTALKIISLVLALLLWAVVHIDPDSSPQTVTSSIDTKTIEAAKINVEGLDTEKFALTAMEPTVVRIDVQGKLSDLLTASSIDDYKVIVDVSDAKPGIQELPLVVKLPKGIQLVSMSPRTVTVQMEEIVTKTFDLQVVAEGKAAEGFVAGEPTAVTFSTETGEAGVQVTLPKDDMERVGSVVASVNIEGADKTVTEKKAKIVVYDADGLEMTNAIVDPTNIMVEVKITLPFKKVPVQLRYTGTLPDGVSIESIKPGIEEVTVYGDQKTIDGITVYDGVVVDLSKVKSSGTFNVKTQLIDGIKSVDPEEISISVFVDPTETRTFSGMTINIEELAEGLKAVVRAPESGKYDLTVSGAGSVLSKLEASQITIAANVAGLGPGVHTIPLDIALPAYVQTSVGDGKSLSVTIEIVDEGAAGAGTEEEPPSVETGTTPTDTPAATPDPGSGNGNASGNATNSGNQ</sequence>
<accession>A0ABT9U210</accession>
<dbReference type="RefSeq" id="WP_307204909.1">
    <property type="nucleotide sequence ID" value="NZ_JAUSSU010000006.1"/>
</dbReference>
<dbReference type="InterPro" id="IPR012505">
    <property type="entry name" value="YbbR"/>
</dbReference>
<feature type="compositionally biased region" description="Low complexity" evidence="1">
    <location>
        <begin position="435"/>
        <end position="466"/>
    </location>
</feature>
<name>A0ABT9U210_PAEHA</name>